<dbReference type="CDD" id="cd00130">
    <property type="entry name" value="PAS"/>
    <property type="match status" value="1"/>
</dbReference>
<dbReference type="InterPro" id="IPR003018">
    <property type="entry name" value="GAF"/>
</dbReference>
<dbReference type="SMART" id="SM00387">
    <property type="entry name" value="HATPase_c"/>
    <property type="match status" value="1"/>
</dbReference>
<proteinExistence type="predicted"/>
<dbReference type="SMART" id="SM00388">
    <property type="entry name" value="HisKA"/>
    <property type="match status" value="1"/>
</dbReference>
<dbReference type="PRINTS" id="PR00344">
    <property type="entry name" value="BCTRLSENSOR"/>
</dbReference>
<evidence type="ECO:0000259" key="8">
    <source>
        <dbReference type="PROSITE" id="PS50112"/>
    </source>
</evidence>
<protein>
    <recommendedName>
        <fullName evidence="2">histidine kinase</fullName>
        <ecNumber evidence="2">2.7.13.3</ecNumber>
    </recommendedName>
</protein>
<dbReference type="Gene3D" id="3.40.50.300">
    <property type="entry name" value="P-loop containing nucleotide triphosphate hydrolases"/>
    <property type="match status" value="1"/>
</dbReference>
<dbReference type="Gene3D" id="1.10.287.130">
    <property type="match status" value="1"/>
</dbReference>
<comment type="catalytic activity">
    <reaction evidence="1">
        <text>ATP + protein L-histidine = ADP + protein N-phospho-L-histidine.</text>
        <dbReference type="EC" id="2.7.13.3"/>
    </reaction>
</comment>
<dbReference type="PANTHER" id="PTHR43642">
    <property type="entry name" value="HYBRID SIGNAL TRANSDUCTION HISTIDINE KINASE G"/>
    <property type="match status" value="1"/>
</dbReference>
<dbReference type="InterPro" id="IPR003661">
    <property type="entry name" value="HisK_dim/P_dom"/>
</dbReference>
<gene>
    <name evidence="10" type="primary">tmoS_4</name>
    <name evidence="10" type="ORF">CI1B_46110</name>
</gene>
<dbReference type="InterPro" id="IPR000719">
    <property type="entry name" value="Prot_kinase_dom"/>
</dbReference>
<dbReference type="Pfam" id="PF01590">
    <property type="entry name" value="GAF"/>
    <property type="match status" value="1"/>
</dbReference>
<dbReference type="InterPro" id="IPR029016">
    <property type="entry name" value="GAF-like_dom_sf"/>
</dbReference>
<evidence type="ECO:0000259" key="9">
    <source>
        <dbReference type="PROSITE" id="PS50113"/>
    </source>
</evidence>
<dbReference type="Gene3D" id="3.30.450.20">
    <property type="entry name" value="PAS domain"/>
    <property type="match status" value="1"/>
</dbReference>
<evidence type="ECO:0000313" key="11">
    <source>
        <dbReference type="Proteomes" id="UP000328092"/>
    </source>
</evidence>
<keyword evidence="11" id="KW-1185">Reference proteome</keyword>
<dbReference type="Gene3D" id="1.10.510.10">
    <property type="entry name" value="Transferase(Phosphotransferase) domain 1"/>
    <property type="match status" value="1"/>
</dbReference>
<dbReference type="EMBL" id="CAADFC020000016">
    <property type="protein sequence ID" value="VIO72962.1"/>
    <property type="molecule type" value="Genomic_DNA"/>
</dbReference>
<dbReference type="PROSITE" id="PS50112">
    <property type="entry name" value="PAS"/>
    <property type="match status" value="1"/>
</dbReference>
<evidence type="ECO:0000259" key="6">
    <source>
        <dbReference type="PROSITE" id="PS50011"/>
    </source>
</evidence>
<keyword evidence="4" id="KW-0175">Coiled coil</keyword>
<dbReference type="InterPro" id="IPR005467">
    <property type="entry name" value="His_kinase_dom"/>
</dbReference>
<dbReference type="InterPro" id="IPR036890">
    <property type="entry name" value="HATPase_C_sf"/>
</dbReference>
<dbReference type="PANTHER" id="PTHR43642:SF1">
    <property type="entry name" value="HYBRID SIGNAL TRANSDUCTION HISTIDINE KINASE G"/>
    <property type="match status" value="1"/>
</dbReference>
<dbReference type="PROSITE" id="PS50011">
    <property type="entry name" value="PROTEIN_KINASE_DOM"/>
    <property type="match status" value="1"/>
</dbReference>
<dbReference type="Pfam" id="PF13426">
    <property type="entry name" value="PAS_9"/>
    <property type="match status" value="1"/>
</dbReference>
<organism evidence="10 11">
    <name type="scientific">Bradyrhizobium ivorense</name>
    <dbReference type="NCBI Taxonomy" id="2511166"/>
    <lineage>
        <taxon>Bacteria</taxon>
        <taxon>Pseudomonadati</taxon>
        <taxon>Pseudomonadota</taxon>
        <taxon>Alphaproteobacteria</taxon>
        <taxon>Hyphomicrobiales</taxon>
        <taxon>Nitrobacteraceae</taxon>
        <taxon>Bradyrhizobium</taxon>
    </lineage>
</organism>
<dbReference type="SUPFAM" id="SSF55874">
    <property type="entry name" value="ATPase domain of HSP90 chaperone/DNA topoisomerase II/histidine kinase"/>
    <property type="match status" value="1"/>
</dbReference>
<dbReference type="PROSITE" id="PS50113">
    <property type="entry name" value="PAC"/>
    <property type="match status" value="1"/>
</dbReference>
<feature type="domain" description="Protein kinase" evidence="6">
    <location>
        <begin position="1"/>
        <end position="278"/>
    </location>
</feature>
<dbReference type="Pfam" id="PF02518">
    <property type="entry name" value="HATPase_c"/>
    <property type="match status" value="1"/>
</dbReference>
<keyword evidence="10" id="KW-0808">Transferase</keyword>
<dbReference type="NCBIfam" id="TIGR00229">
    <property type="entry name" value="sensory_box"/>
    <property type="match status" value="1"/>
</dbReference>
<dbReference type="SUPFAM" id="SSF52540">
    <property type="entry name" value="P-loop containing nucleoside triphosphate hydrolases"/>
    <property type="match status" value="1"/>
</dbReference>
<dbReference type="SMART" id="SM00065">
    <property type="entry name" value="GAF"/>
    <property type="match status" value="1"/>
</dbReference>
<dbReference type="SUPFAM" id="SSF55785">
    <property type="entry name" value="PYP-like sensor domain (PAS domain)"/>
    <property type="match status" value="1"/>
</dbReference>
<dbReference type="Pfam" id="PF00512">
    <property type="entry name" value="HisKA"/>
    <property type="match status" value="1"/>
</dbReference>
<dbReference type="SUPFAM" id="SSF56112">
    <property type="entry name" value="Protein kinase-like (PK-like)"/>
    <property type="match status" value="1"/>
</dbReference>
<evidence type="ECO:0000256" key="4">
    <source>
        <dbReference type="SAM" id="Coils"/>
    </source>
</evidence>
<dbReference type="Gene3D" id="3.30.565.10">
    <property type="entry name" value="Histidine kinase-like ATPase, C-terminal domain"/>
    <property type="match status" value="1"/>
</dbReference>
<keyword evidence="3" id="KW-0597">Phosphoprotein</keyword>
<feature type="coiled-coil region" evidence="4">
    <location>
        <begin position="1589"/>
        <end position="1616"/>
    </location>
</feature>
<dbReference type="InterPro" id="IPR053159">
    <property type="entry name" value="Hybrid_Histidine_Kinase"/>
</dbReference>
<feature type="domain" description="PAC" evidence="9">
    <location>
        <begin position="1549"/>
        <end position="1598"/>
    </location>
</feature>
<dbReference type="Proteomes" id="UP000328092">
    <property type="component" value="Unassembled WGS sequence"/>
</dbReference>
<evidence type="ECO:0000256" key="1">
    <source>
        <dbReference type="ARBA" id="ARBA00000085"/>
    </source>
</evidence>
<evidence type="ECO:0000313" key="10">
    <source>
        <dbReference type="EMBL" id="VIO72962.1"/>
    </source>
</evidence>
<dbReference type="SUPFAM" id="SSF55781">
    <property type="entry name" value="GAF domain-like"/>
    <property type="match status" value="1"/>
</dbReference>
<evidence type="ECO:0000256" key="5">
    <source>
        <dbReference type="SAM" id="MobiDB-lite"/>
    </source>
</evidence>
<dbReference type="InterPro" id="IPR036097">
    <property type="entry name" value="HisK_dim/P_sf"/>
</dbReference>
<dbReference type="InterPro" id="IPR041664">
    <property type="entry name" value="AAA_16"/>
</dbReference>
<dbReference type="GO" id="GO:0000155">
    <property type="term" value="F:phosphorelay sensor kinase activity"/>
    <property type="evidence" value="ECO:0007669"/>
    <property type="project" value="InterPro"/>
</dbReference>
<dbReference type="EC" id="2.7.13.3" evidence="2"/>
<feature type="domain" description="PAS" evidence="8">
    <location>
        <begin position="1474"/>
        <end position="1546"/>
    </location>
</feature>
<dbReference type="Pfam" id="PF13191">
    <property type="entry name" value="AAA_16"/>
    <property type="match status" value="1"/>
</dbReference>
<dbReference type="InterPro" id="IPR003594">
    <property type="entry name" value="HATPase_dom"/>
</dbReference>
<dbReference type="SUPFAM" id="SSF47384">
    <property type="entry name" value="Homodimeric domain of signal transducing histidine kinase"/>
    <property type="match status" value="1"/>
</dbReference>
<evidence type="ECO:0000256" key="2">
    <source>
        <dbReference type="ARBA" id="ARBA00012438"/>
    </source>
</evidence>
<evidence type="ECO:0000256" key="3">
    <source>
        <dbReference type="ARBA" id="ARBA00022553"/>
    </source>
</evidence>
<dbReference type="InterPro" id="IPR027417">
    <property type="entry name" value="P-loop_NTPase"/>
</dbReference>
<comment type="caution">
    <text evidence="10">The sequence shown here is derived from an EMBL/GenBank/DDBJ whole genome shotgun (WGS) entry which is preliminary data.</text>
</comment>
<dbReference type="SMART" id="SM00091">
    <property type="entry name" value="PAS"/>
    <property type="match status" value="1"/>
</dbReference>
<dbReference type="PROSITE" id="PS50109">
    <property type="entry name" value="HIS_KIN"/>
    <property type="match status" value="1"/>
</dbReference>
<dbReference type="GO" id="GO:0005524">
    <property type="term" value="F:ATP binding"/>
    <property type="evidence" value="ECO:0007669"/>
    <property type="project" value="InterPro"/>
</dbReference>
<name>A0A508TBX0_9BRAD</name>
<evidence type="ECO:0000259" key="7">
    <source>
        <dbReference type="PROSITE" id="PS50109"/>
    </source>
</evidence>
<dbReference type="Pfam" id="PF00069">
    <property type="entry name" value="Pkinase"/>
    <property type="match status" value="1"/>
</dbReference>
<dbReference type="InterPro" id="IPR004358">
    <property type="entry name" value="Sig_transdc_His_kin-like_C"/>
</dbReference>
<feature type="domain" description="Histidine kinase" evidence="7">
    <location>
        <begin position="1625"/>
        <end position="1841"/>
    </location>
</feature>
<feature type="region of interest" description="Disordered" evidence="5">
    <location>
        <begin position="1848"/>
        <end position="1872"/>
    </location>
</feature>
<dbReference type="RefSeq" id="WP_139861740.1">
    <property type="nucleotide sequence ID" value="NZ_CAADFC020000016.1"/>
</dbReference>
<dbReference type="InterPro" id="IPR000700">
    <property type="entry name" value="PAS-assoc_C"/>
</dbReference>
<dbReference type="SMART" id="SM00220">
    <property type="entry name" value="S_TKc"/>
    <property type="match status" value="1"/>
</dbReference>
<dbReference type="InterPro" id="IPR011009">
    <property type="entry name" value="Kinase-like_dom_sf"/>
</dbReference>
<dbReference type="InterPro" id="IPR035965">
    <property type="entry name" value="PAS-like_dom_sf"/>
</dbReference>
<dbReference type="CDD" id="cd00082">
    <property type="entry name" value="HisKA"/>
    <property type="match status" value="1"/>
</dbReference>
<reference evidence="10" key="1">
    <citation type="submission" date="2019-02" db="EMBL/GenBank/DDBJ databases">
        <authorList>
            <person name="Pothier F.J."/>
        </authorList>
    </citation>
    <scope>NUCLEOTIDE SEQUENCE</scope>
    <source>
        <strain evidence="10">CI-1B</strain>
    </source>
</reference>
<dbReference type="OrthoDB" id="9789238at2"/>
<dbReference type="InterPro" id="IPR000014">
    <property type="entry name" value="PAS"/>
</dbReference>
<accession>A0A508TBX0</accession>
<dbReference type="CDD" id="cd14014">
    <property type="entry name" value="STKc_PknB_like"/>
    <property type="match status" value="1"/>
</dbReference>
<keyword evidence="10" id="KW-0418">Kinase</keyword>
<dbReference type="Gene3D" id="3.30.450.40">
    <property type="match status" value="1"/>
</dbReference>
<sequence>MSGPSLFGLVEERSSLQVLWEESGTLFCRTWCCDAEGNRNSIIVAFVAAEHPIPGSIERLAREYGLREHLEGSWAIRPLEFVEGRGRTILVLEDPGGELLSQRLGRPLEIENFLRVAIAIVRSVGKMHQRGLVHKNIKPACIMLNCTDGGARLTGFGMASPLPRERQASESSQLIAGTPAYMAPEQTGRMNRSIDSRSDLYALGIIFYELLTGRPPFEAVDTIEWIHCHIARQPRSPADLAPEVPQAISAVVMKLLSKPAEDRYQTAAGLERDLQRCLAEWSTDRRIAPFRLGERDIPNRVLVPEKLYGREHDVATLIACLDGVLATGTVGLVLVSGYSGIGKSALVDELHKELVGTCGRFASGKFDQYKRDIPYATLAQAFQSQVRQLLGEGEVELSKWRCAFIEALGPNAQLIVDLVPELKLIIGQQPAVPELAPPEAKARFQLVFRRFIRVFARPDHPLVLFLDDLQWLDAATLDFIENLLTQSDVRHLLVIGAYRNNEVTAAHPLTRALDAIRREGGRIQEITLAPLAHGHVNQLVADALRCESEHAAPLAQLVYEKTAGNPFFVIQFLSVLTEGGLLTFGHDDARWSWDLERIRAKAYTDNVVDLLLWKLNRLSADTRKALQQLAALGNAADVATLSTVLRISKERVHADLLEALRQGLIVPLAAEYKFAHDRVQETAYSLIPVAKRAETHLRIGRLLATQTAPEARNEAIFDIVNHLNRGAILITSMNERERLVELNLLAGQRAKASTAYASALNYLTVGAALLPEDCREHRHELVFELQLSLAECEFLTGASAAAEDRLAALATRAATTIERASVACLRIDLYLMLGRTDAAVDVGLDFLGHLGIRWSPHPTAEEAQLEYERIGARLGGRPIAALVDLPLMQDSSSLATLDVLAKLSVPALYTDPHLLSLIGAYAVNLSLEGGNCDGACLAYAVVGFLAGPRFGDYQTGFRFGQLSYDLVEQRGLRRFQTRIYFNFGSFVTPWVKHVREGRDLLRRASDTANRTGDLNFEAYCFAYLNTNLLAAGDPLEGVQAEVERGLAFVQKMPFALAVDRMRTQLALIRTLRGLTPTFGSFDDTGFDERCFEGRLASNPALALAEGWYWIRKLQARFLAGDHVAAVESSERAQRFLWASPSMFETAEYHFYRALALAASYRTSEPDSCQSGLDAITLHREQLEAWAQNCPENFENRAALVGAEIARITGRELEAERMYERAIASARANRFVHNEAIANELAARFHASRGFEIIAKAYLREARSCYLSWGAEGKVRQLDTLHPFLNGSPSTHGLSATVATPVEHLDLATVVKVSQAVSGEMVLEKLVDTLMRLAIEHAGAQRGVLLLARGGSLRQEAEAVIDQDAIKVRRPFNSAAPLPDSIVHYVIRTREITILNDASAHPTHFSDPYIREHNARSILCLPLVNDSKVTGVLYLENNLTPHAFASVRMAVLKLLALQAAISLENTYLYADLAEREAKIRRLFEANIIGIFIWDLEGNIVDSNDAFLDIVGYDRNDLASGALRWLEITPVEYREAAERRVADMLATGVAESYEKEFWKKDGSRVPVLVVCAIFDGAKDQGVAFVLDLTHRRKAEEAVRETEKRYQELQVELAHATRVATIGQLTASIAHEVNQPLSGIVTNSGTCLRMLAADPPNLDGARETVRRTIRDGNRASDIIARLRALFNRKPPAVGPVDLNEATRDVIALSLSSLRRENIILQVDLTDDLPLVMGDRVQLQQVIINLLNNAADAMSGIDDRPKRLLIRTERGERDDLRLILQDSGHGFGPEGTARLFDAFYTTKKDGMGIGLSVSRSIVESHGGRLWATPNDGPGATFAFSVPRILEDATYAREPNSERASVGESPQEGFVTIQGDT</sequence>